<feature type="transmembrane region" description="Helical" evidence="1">
    <location>
        <begin position="34"/>
        <end position="54"/>
    </location>
</feature>
<name>A0A0N5ARH8_9BILA</name>
<reference evidence="3" key="1">
    <citation type="submission" date="2017-02" db="UniProtKB">
        <authorList>
            <consortium name="WormBaseParasite"/>
        </authorList>
    </citation>
    <scope>IDENTIFICATION</scope>
</reference>
<dbReference type="AlphaFoldDB" id="A0A0N5ARH8"/>
<dbReference type="Proteomes" id="UP000046393">
    <property type="component" value="Unplaced"/>
</dbReference>
<accession>A0A0N5ARH8</accession>
<proteinExistence type="predicted"/>
<protein>
    <submittedName>
        <fullName evidence="3">Small integral membrane protein 32</fullName>
    </submittedName>
</protein>
<keyword evidence="2" id="KW-1185">Reference proteome</keyword>
<evidence type="ECO:0000256" key="1">
    <source>
        <dbReference type="SAM" id="Phobius"/>
    </source>
</evidence>
<evidence type="ECO:0000313" key="3">
    <source>
        <dbReference type="WBParaSite" id="SMUV_0000732701-mRNA-1"/>
    </source>
</evidence>
<keyword evidence="1" id="KW-1133">Transmembrane helix</keyword>
<keyword evidence="1" id="KW-0812">Transmembrane</keyword>
<organism evidence="2 3">
    <name type="scientific">Syphacia muris</name>
    <dbReference type="NCBI Taxonomy" id="451379"/>
    <lineage>
        <taxon>Eukaryota</taxon>
        <taxon>Metazoa</taxon>
        <taxon>Ecdysozoa</taxon>
        <taxon>Nematoda</taxon>
        <taxon>Chromadorea</taxon>
        <taxon>Rhabditida</taxon>
        <taxon>Spirurina</taxon>
        <taxon>Oxyuridomorpha</taxon>
        <taxon>Oxyuroidea</taxon>
        <taxon>Oxyuridae</taxon>
        <taxon>Syphacia</taxon>
    </lineage>
</organism>
<sequence length="93" mass="9765">MSSTAAAVLSITDPPADGVIARIDKAAILADGSVLLVAVLFLAVLSIALISILLQYRCHSQNMVIPLPSTTSAPWTYASTSLSNFSCFAFNHI</sequence>
<evidence type="ECO:0000313" key="2">
    <source>
        <dbReference type="Proteomes" id="UP000046393"/>
    </source>
</evidence>
<dbReference type="WBParaSite" id="SMUV_0000732701-mRNA-1">
    <property type="protein sequence ID" value="SMUV_0000732701-mRNA-1"/>
    <property type="gene ID" value="SMUV_0000732701"/>
</dbReference>
<keyword evidence="1" id="KW-0472">Membrane</keyword>